<dbReference type="AlphaFoldDB" id="A0A9N9LUQ4"/>
<reference evidence="1" key="1">
    <citation type="submission" date="2021-07" db="EMBL/GenBank/DDBJ databases">
        <authorList>
            <person name="Durling M."/>
        </authorList>
    </citation>
    <scope>NUCLEOTIDE SEQUENCE</scope>
</reference>
<protein>
    <submittedName>
        <fullName evidence="1">Uncharacterized protein</fullName>
    </submittedName>
</protein>
<gene>
    <name evidence="1" type="ORF">HYALB_00005180</name>
</gene>
<proteinExistence type="predicted"/>
<keyword evidence="2" id="KW-1185">Reference proteome</keyword>
<dbReference type="EMBL" id="CAJVRM010000351">
    <property type="protein sequence ID" value="CAG8980007.1"/>
    <property type="molecule type" value="Genomic_DNA"/>
</dbReference>
<comment type="caution">
    <text evidence="1">The sequence shown here is derived from an EMBL/GenBank/DDBJ whole genome shotgun (WGS) entry which is preliminary data.</text>
</comment>
<dbReference type="Proteomes" id="UP000701801">
    <property type="component" value="Unassembled WGS sequence"/>
</dbReference>
<evidence type="ECO:0000313" key="2">
    <source>
        <dbReference type="Proteomes" id="UP000701801"/>
    </source>
</evidence>
<name>A0A9N9LUQ4_9HELO</name>
<evidence type="ECO:0000313" key="1">
    <source>
        <dbReference type="EMBL" id="CAG8980007.1"/>
    </source>
</evidence>
<dbReference type="OrthoDB" id="509124at2759"/>
<accession>A0A9N9LUQ4</accession>
<sequence>MAATAEAATMAGSNITKSSIPAHPIAVPTHGAGGSFTILAATVVPGQDPLTVMNLVRDIDGWSRWNSFCPHGTITSRKEKVKANPGEETWLKIGDKVKFDVYMSGDGLVPGKKRSREQEVEVTAMEEMVGGQGDGTAVGPKVWQSEYQKEDARKGRKGWRIAWKSVGWSHWQMHSERVMEFYEDGKGGTEYLCWETFGGVLGPVVRRTVGGQLVDRFGDYASDVRGFFESPSQ</sequence>
<organism evidence="1 2">
    <name type="scientific">Hymenoscyphus albidus</name>
    <dbReference type="NCBI Taxonomy" id="595503"/>
    <lineage>
        <taxon>Eukaryota</taxon>
        <taxon>Fungi</taxon>
        <taxon>Dikarya</taxon>
        <taxon>Ascomycota</taxon>
        <taxon>Pezizomycotina</taxon>
        <taxon>Leotiomycetes</taxon>
        <taxon>Helotiales</taxon>
        <taxon>Helotiaceae</taxon>
        <taxon>Hymenoscyphus</taxon>
    </lineage>
</organism>